<dbReference type="EMBL" id="JACSQT010000003">
    <property type="protein sequence ID" value="MBD7937137.1"/>
    <property type="molecule type" value="Genomic_DNA"/>
</dbReference>
<comment type="caution">
    <text evidence="1">The sequence shown here is derived from an EMBL/GenBank/DDBJ whole genome shotgun (WGS) entry which is preliminary data.</text>
</comment>
<keyword evidence="2" id="KW-1185">Reference proteome</keyword>
<dbReference type="RefSeq" id="WP_191813079.1">
    <property type="nucleotide sequence ID" value="NZ_JACSQT010000003.1"/>
</dbReference>
<organism evidence="1 2">
    <name type="scientific">Cytobacillus stercorigallinarum</name>
    <dbReference type="NCBI Taxonomy" id="2762240"/>
    <lineage>
        <taxon>Bacteria</taxon>
        <taxon>Bacillati</taxon>
        <taxon>Bacillota</taxon>
        <taxon>Bacilli</taxon>
        <taxon>Bacillales</taxon>
        <taxon>Bacillaceae</taxon>
        <taxon>Cytobacillus</taxon>
    </lineage>
</organism>
<reference evidence="1 2" key="1">
    <citation type="submission" date="2020-08" db="EMBL/GenBank/DDBJ databases">
        <title>A Genomic Blueprint of the Chicken Gut Microbiome.</title>
        <authorList>
            <person name="Gilroy R."/>
            <person name="Ravi A."/>
            <person name="Getino M."/>
            <person name="Pursley I."/>
            <person name="Horton D.L."/>
            <person name="Alikhan N.-F."/>
            <person name="Baker D."/>
            <person name="Gharbi K."/>
            <person name="Hall N."/>
            <person name="Watson M."/>
            <person name="Adriaenssens E.M."/>
            <person name="Foster-Nyarko E."/>
            <person name="Jarju S."/>
            <person name="Secka A."/>
            <person name="Antonio M."/>
            <person name="Oren A."/>
            <person name="Chaudhuri R."/>
            <person name="La Ragione R.M."/>
            <person name="Hildebrand F."/>
            <person name="Pallen M.J."/>
        </authorList>
    </citation>
    <scope>NUCLEOTIDE SEQUENCE [LARGE SCALE GENOMIC DNA]</scope>
    <source>
        <strain evidence="1 2">Sa5YUA1</strain>
    </source>
</reference>
<protein>
    <submittedName>
        <fullName evidence="1">HK97 gp10 family phage protein</fullName>
    </submittedName>
</protein>
<evidence type="ECO:0000313" key="2">
    <source>
        <dbReference type="Proteomes" id="UP000657931"/>
    </source>
</evidence>
<sequence>MDFQMDGLSEMMNRLASLENMDEIKSEALKEGAKTLKEETERTVVKRTGNLSRNILVSDITNDEIFVHVDNQGKAYYGHMLEFGTSKMSAQPFMGPAFNRSKTSINNAMAEKIRQHLR</sequence>
<accession>A0ABR8QNY5</accession>
<dbReference type="NCBIfam" id="TIGR01725">
    <property type="entry name" value="phge_HK97_gp10"/>
    <property type="match status" value="1"/>
</dbReference>
<dbReference type="Proteomes" id="UP000657931">
    <property type="component" value="Unassembled WGS sequence"/>
</dbReference>
<dbReference type="InterPro" id="IPR010064">
    <property type="entry name" value="HK97-gp10_tail"/>
</dbReference>
<proteinExistence type="predicted"/>
<gene>
    <name evidence="1" type="ORF">H9655_08845</name>
</gene>
<dbReference type="Pfam" id="PF04883">
    <property type="entry name" value="HK97-gp10_like"/>
    <property type="match status" value="1"/>
</dbReference>
<evidence type="ECO:0000313" key="1">
    <source>
        <dbReference type="EMBL" id="MBD7937137.1"/>
    </source>
</evidence>
<name>A0ABR8QNY5_9BACI</name>